<accession>A0A2Z6QCR0</accession>
<evidence type="ECO:0000313" key="2">
    <source>
        <dbReference type="Proteomes" id="UP000247702"/>
    </source>
</evidence>
<dbReference type="Proteomes" id="UP000247702">
    <property type="component" value="Unassembled WGS sequence"/>
</dbReference>
<keyword evidence="2" id="KW-1185">Reference proteome</keyword>
<organism evidence="1 2">
    <name type="scientific">Rhizophagus clarus</name>
    <dbReference type="NCBI Taxonomy" id="94130"/>
    <lineage>
        <taxon>Eukaryota</taxon>
        <taxon>Fungi</taxon>
        <taxon>Fungi incertae sedis</taxon>
        <taxon>Mucoromycota</taxon>
        <taxon>Glomeromycotina</taxon>
        <taxon>Glomeromycetes</taxon>
        <taxon>Glomerales</taxon>
        <taxon>Glomeraceae</taxon>
        <taxon>Rhizophagus</taxon>
    </lineage>
</organism>
<gene>
    <name evidence="1" type="ORF">RclHR1_13730005</name>
</gene>
<dbReference type="InterPro" id="IPR036691">
    <property type="entry name" value="Endo/exonu/phosph_ase_sf"/>
</dbReference>
<proteinExistence type="predicted"/>
<reference evidence="1 2" key="1">
    <citation type="submission" date="2017-11" db="EMBL/GenBank/DDBJ databases">
        <title>The genome of Rhizophagus clarus HR1 reveals common genetic basis of auxotrophy among arbuscular mycorrhizal fungi.</title>
        <authorList>
            <person name="Kobayashi Y."/>
        </authorList>
    </citation>
    <scope>NUCLEOTIDE SEQUENCE [LARGE SCALE GENOMIC DNA]</scope>
    <source>
        <strain evidence="1 2">HR1</strain>
    </source>
</reference>
<dbReference type="Gene3D" id="3.60.10.10">
    <property type="entry name" value="Endonuclease/exonuclease/phosphatase"/>
    <property type="match status" value="1"/>
</dbReference>
<protein>
    <recommendedName>
        <fullName evidence="3">Endonuclease/exonuclease/phosphatase domain-containing protein</fullName>
    </recommendedName>
</protein>
<evidence type="ECO:0000313" key="1">
    <source>
        <dbReference type="EMBL" id="GBB87295.1"/>
    </source>
</evidence>
<dbReference type="AlphaFoldDB" id="A0A2Z6QCR0"/>
<evidence type="ECO:0008006" key="3">
    <source>
        <dbReference type="Google" id="ProtNLM"/>
    </source>
</evidence>
<dbReference type="SUPFAM" id="SSF56219">
    <property type="entry name" value="DNase I-like"/>
    <property type="match status" value="1"/>
</dbReference>
<name>A0A2Z6QCR0_9GLOM</name>
<comment type="caution">
    <text evidence="1">The sequence shown here is derived from an EMBL/GenBank/DDBJ whole genome shotgun (WGS) entry which is preliminary data.</text>
</comment>
<dbReference type="EMBL" id="BEXD01000417">
    <property type="protein sequence ID" value="GBB87295.1"/>
    <property type="molecule type" value="Genomic_DNA"/>
</dbReference>
<sequence length="324" mass="36975">MTDNNFNYDSFVRNPPNPIDIENLSLHDSLFSPNHSSPPPFNSFNISSFNINGLKTHSYNKIELLNNFFSLKHISFSGVVDTHLHPKQMHFLSKCFSSYTVFSSSLDTSQHVHSSGGVSLFIENSLASHVHIYTSLSSRLLSVDLYFKGNIKLRIFVVYIPPTSDQVLRDATIDLLLQALSDTKQLSFHHAVCGDFNMHLDYFYPIFFNQPQIASKRIHRLFNFLLSNRYVDFIPVNFSDSLSTFHRANVITRINYVWSCPLLKSFLLTSFISDACDGSLSDHNPVITYFDSFFLLSSIKLACAQQLKQCTRHIFLFDSVTPSL</sequence>